<dbReference type="STRING" id="2025994.A0A2T3AGQ4"/>
<reference evidence="10 11" key="1">
    <citation type="journal article" date="2018" name="Mycol. Prog.">
        <title>Coniella lustricola, a new species from submerged detritus.</title>
        <authorList>
            <person name="Raudabaugh D.B."/>
            <person name="Iturriaga T."/>
            <person name="Carver A."/>
            <person name="Mondo S."/>
            <person name="Pangilinan J."/>
            <person name="Lipzen A."/>
            <person name="He G."/>
            <person name="Amirebrahimi M."/>
            <person name="Grigoriev I.V."/>
            <person name="Miller A.N."/>
        </authorList>
    </citation>
    <scope>NUCLEOTIDE SEQUENCE [LARGE SCALE GENOMIC DNA]</scope>
    <source>
        <strain evidence="10 11">B22-T-1</strain>
    </source>
</reference>
<dbReference type="AlphaFoldDB" id="A0A2T3AGQ4"/>
<feature type="compositionally biased region" description="Basic and acidic residues" evidence="8">
    <location>
        <begin position="271"/>
        <end position="291"/>
    </location>
</feature>
<organism evidence="10 11">
    <name type="scientific">Coniella lustricola</name>
    <dbReference type="NCBI Taxonomy" id="2025994"/>
    <lineage>
        <taxon>Eukaryota</taxon>
        <taxon>Fungi</taxon>
        <taxon>Dikarya</taxon>
        <taxon>Ascomycota</taxon>
        <taxon>Pezizomycotina</taxon>
        <taxon>Sordariomycetes</taxon>
        <taxon>Sordariomycetidae</taxon>
        <taxon>Diaporthales</taxon>
        <taxon>Schizoparmaceae</taxon>
        <taxon>Coniella</taxon>
    </lineage>
</organism>
<comment type="subcellular location">
    <subcellularLocation>
        <location evidence="1">Nucleus</location>
    </subcellularLocation>
</comment>
<keyword evidence="6" id="KW-0539">Nucleus</keyword>
<dbReference type="GO" id="GO:0071008">
    <property type="term" value="C:U2-type post-mRNA release spliceosomal complex"/>
    <property type="evidence" value="ECO:0007669"/>
    <property type="project" value="TreeGrafter"/>
</dbReference>
<dbReference type="Pfam" id="PF07842">
    <property type="entry name" value="GCFC"/>
    <property type="match status" value="1"/>
</dbReference>
<evidence type="ECO:0000256" key="8">
    <source>
        <dbReference type="SAM" id="MobiDB-lite"/>
    </source>
</evidence>
<keyword evidence="7" id="KW-0175">Coiled coil</keyword>
<dbReference type="SMART" id="SM00443">
    <property type="entry name" value="G_patch"/>
    <property type="match status" value="1"/>
</dbReference>
<dbReference type="PANTHER" id="PTHR23329:SF1">
    <property type="entry name" value="TUFTELIN-INTERACTING PROTEIN 11"/>
    <property type="match status" value="1"/>
</dbReference>
<keyword evidence="11" id="KW-1185">Reference proteome</keyword>
<evidence type="ECO:0000256" key="3">
    <source>
        <dbReference type="ARBA" id="ARBA00022664"/>
    </source>
</evidence>
<evidence type="ECO:0000256" key="2">
    <source>
        <dbReference type="ARBA" id="ARBA00010900"/>
    </source>
</evidence>
<comment type="similarity">
    <text evidence="2">Belongs to the TFP11/STIP family.</text>
</comment>
<gene>
    <name evidence="10" type="ORF">BD289DRAFT_404111</name>
</gene>
<name>A0A2T3AGQ4_9PEZI</name>
<evidence type="ECO:0000259" key="9">
    <source>
        <dbReference type="PROSITE" id="PS50174"/>
    </source>
</evidence>
<feature type="region of interest" description="Disordered" evidence="8">
    <location>
        <begin position="161"/>
        <end position="226"/>
    </location>
</feature>
<evidence type="ECO:0000256" key="1">
    <source>
        <dbReference type="ARBA" id="ARBA00004123"/>
    </source>
</evidence>
<dbReference type="OrthoDB" id="4822at2759"/>
<dbReference type="InterPro" id="IPR022159">
    <property type="entry name" value="STIP/TFIP11_N"/>
</dbReference>
<proteinExistence type="inferred from homology"/>
<dbReference type="InterPro" id="IPR045211">
    <property type="entry name" value="TFP11/STIP/Ntr1"/>
</dbReference>
<evidence type="ECO:0000256" key="7">
    <source>
        <dbReference type="SAM" id="Coils"/>
    </source>
</evidence>
<keyword evidence="5" id="KW-0508">mRNA splicing</keyword>
<evidence type="ECO:0000256" key="6">
    <source>
        <dbReference type="ARBA" id="ARBA00023242"/>
    </source>
</evidence>
<dbReference type="PROSITE" id="PS50174">
    <property type="entry name" value="G_PATCH"/>
    <property type="match status" value="1"/>
</dbReference>
<dbReference type="Proteomes" id="UP000241462">
    <property type="component" value="Unassembled WGS sequence"/>
</dbReference>
<keyword evidence="4" id="KW-0747">Spliceosome</keyword>
<evidence type="ECO:0000313" key="10">
    <source>
        <dbReference type="EMBL" id="PSR97356.1"/>
    </source>
</evidence>
<dbReference type="InParanoid" id="A0A2T3AGQ4"/>
<keyword evidence="10" id="KW-0238">DNA-binding</keyword>
<feature type="coiled-coil region" evidence="7">
    <location>
        <begin position="417"/>
        <end position="444"/>
    </location>
</feature>
<dbReference type="GO" id="GO:0003677">
    <property type="term" value="F:DNA binding"/>
    <property type="evidence" value="ECO:0007669"/>
    <property type="project" value="UniProtKB-KW"/>
</dbReference>
<dbReference type="Pfam" id="PF12457">
    <property type="entry name" value="TIP_N"/>
    <property type="match status" value="1"/>
</dbReference>
<feature type="region of interest" description="Disordered" evidence="8">
    <location>
        <begin position="1"/>
        <end position="146"/>
    </location>
</feature>
<evidence type="ECO:0000256" key="5">
    <source>
        <dbReference type="ARBA" id="ARBA00023187"/>
    </source>
</evidence>
<feature type="compositionally biased region" description="Basic and acidic residues" evidence="8">
    <location>
        <begin position="115"/>
        <end position="124"/>
    </location>
</feature>
<feature type="region of interest" description="Disordered" evidence="8">
    <location>
        <begin position="837"/>
        <end position="870"/>
    </location>
</feature>
<feature type="compositionally biased region" description="Acidic residues" evidence="8">
    <location>
        <begin position="101"/>
        <end position="114"/>
    </location>
</feature>
<dbReference type="PANTHER" id="PTHR23329">
    <property type="entry name" value="TUFTELIN-INTERACTING PROTEIN 11-RELATED"/>
    <property type="match status" value="1"/>
</dbReference>
<dbReference type="GO" id="GO:0000390">
    <property type="term" value="P:spliceosomal complex disassembly"/>
    <property type="evidence" value="ECO:0007669"/>
    <property type="project" value="InterPro"/>
</dbReference>
<keyword evidence="3" id="KW-0507">mRNA processing</keyword>
<dbReference type="EMBL" id="KZ678392">
    <property type="protein sequence ID" value="PSR97356.1"/>
    <property type="molecule type" value="Genomic_DNA"/>
</dbReference>
<feature type="domain" description="G-patch" evidence="9">
    <location>
        <begin position="226"/>
        <end position="272"/>
    </location>
</feature>
<feature type="compositionally biased region" description="Polar residues" evidence="8">
    <location>
        <begin position="176"/>
        <end position="196"/>
    </location>
</feature>
<feature type="compositionally biased region" description="Basic residues" evidence="8">
    <location>
        <begin position="842"/>
        <end position="859"/>
    </location>
</feature>
<evidence type="ECO:0000256" key="4">
    <source>
        <dbReference type="ARBA" id="ARBA00022728"/>
    </source>
</evidence>
<feature type="region of interest" description="Disordered" evidence="8">
    <location>
        <begin position="271"/>
        <end position="334"/>
    </location>
</feature>
<dbReference type="Pfam" id="PF01585">
    <property type="entry name" value="G-patch"/>
    <property type="match status" value="1"/>
</dbReference>
<evidence type="ECO:0000313" key="11">
    <source>
        <dbReference type="Proteomes" id="UP000241462"/>
    </source>
</evidence>
<protein>
    <submittedName>
        <fullName evidence="10">GC-rich sequence DNA-binding factor-like protein-domain-containing protein</fullName>
    </submittedName>
</protein>
<sequence length="952" mass="107239">MRTFDPSRLKASAADYSSSDSDEEDDGFQKPSTDPRADEFADFNPRKRRRTGRDAKESAALGVFGSESEDEGFSHRGKRKNLRSKGMSFVSSADNAPRAPEDEDMDDEEEEEEDGKWPEMNRQEEDAEAEEEEEEPAAGIGLGFNSIGGMIAKDFTMGNAAKNNRAPAQQFRKSKFNNGNPLGNGFVPSSDNQPVLDTTMAADTPKPQTPRPSAFSTKGGKTKINQSSFGARMMAKMGYQEGQGLGAEGTGRNIIIEAPLRPQRVGLGAVKEKTEQERQEEKRQAKMRGEVVIDSDEEDKKKKAERKRRKAMTGGIQSGSGSAASTPRRQQKPKYMTMDEVKKAAPGLHIPEAFTPILDLTGPGGAKKLLTSSSGLMTPTGEVSENDNDVQSKKLVRRAQNDFMAILEEWQGLQEGEAFAELQLQQAQQEFEELQKGAQSYQALSSMLDKLVLVDEPDDDILRSSAEHTRHRWNKAVELLQRVNEATTKSVAHSFREEMAATAIAALHPILKEMIEDWNPLRSPRSDYANDLLSLGSLLGLNNATATSSARATATPYESMMYKIWLPHVSRAIREWNVRDSDSMVALYEAWHPVLPGFINTILVEQDLVRKLEDAIERWEPKRKKYHNQPHLWLFPWLQHLPHHHMDPRSSTGLVADVKRKFRQLVDVWDFDRGVIPGLKEWKNVLRPSKTNDQWKPLVMNHILPSMARYLRKNFNVQPSDQEPYLQVLTGVLEWRSIVSPIMVAEVVVAEVFPKWHGILYQWLCDADVSYDDIAQWCEWWHNEDGPLPVEIRDTPAVSSEFEKGLHTIEQALDLFDIGEDPKTALAPPTSGPAFIPQSGAGHRHQPKHHRHHHHSHHKPPTEQVASSTDMGPRSFRHVIEDWCQENDLQFIPERKQHHSEGPLYRITARGDGKGGRLGYFKGDKMHVLVRNGVDEIGESATDLERLMTHVM</sequence>
<dbReference type="InterPro" id="IPR000467">
    <property type="entry name" value="G_patch_dom"/>
</dbReference>
<accession>A0A2T3AGQ4</accession>
<feature type="compositionally biased region" description="Acidic residues" evidence="8">
    <location>
        <begin position="125"/>
        <end position="136"/>
    </location>
</feature>
<dbReference type="InterPro" id="IPR022783">
    <property type="entry name" value="GCFC_dom"/>
</dbReference>